<gene>
    <name evidence="1" type="ORF">N657DRAFT_168593</name>
</gene>
<dbReference type="PANTHER" id="PTHR10745">
    <property type="entry name" value="GLYCYL-TRNA SYNTHETASE/DNA POLYMERASE SUBUNIT GAMMA-2"/>
    <property type="match status" value="1"/>
</dbReference>
<dbReference type="InterPro" id="IPR045864">
    <property type="entry name" value="aa-tRNA-synth_II/BPL/LPL"/>
</dbReference>
<dbReference type="RefSeq" id="XP_062643870.1">
    <property type="nucleotide sequence ID" value="XM_062786064.1"/>
</dbReference>
<sequence length="137" mass="15771">MAAITTLTSENFDRRLFESVMKRRFFFTEAFEIYRLPPHFKGDNRGLFDYGPPDCAYHANIVDAWRKHLVLEENMLEVDCTVITEVLPNQFSEPSGMWTSWRTECATIRSKATTCELIILSRTSSKHALLGALEATF</sequence>
<dbReference type="GO" id="GO:0004820">
    <property type="term" value="F:glycine-tRNA ligase activity"/>
    <property type="evidence" value="ECO:0007669"/>
    <property type="project" value="TreeGrafter"/>
</dbReference>
<dbReference type="PANTHER" id="PTHR10745:SF0">
    <property type="entry name" value="GLYCINE--TRNA LIGASE"/>
    <property type="match status" value="1"/>
</dbReference>
<evidence type="ECO:0000313" key="1">
    <source>
        <dbReference type="EMBL" id="KAK4120098.1"/>
    </source>
</evidence>
<evidence type="ECO:0000313" key="2">
    <source>
        <dbReference type="Proteomes" id="UP001302602"/>
    </source>
</evidence>
<accession>A0AAN6Z086</accession>
<comment type="caution">
    <text evidence="1">The sequence shown here is derived from an EMBL/GenBank/DDBJ whole genome shotgun (WGS) entry which is preliminary data.</text>
</comment>
<organism evidence="1 2">
    <name type="scientific">Parathielavia appendiculata</name>
    <dbReference type="NCBI Taxonomy" id="2587402"/>
    <lineage>
        <taxon>Eukaryota</taxon>
        <taxon>Fungi</taxon>
        <taxon>Dikarya</taxon>
        <taxon>Ascomycota</taxon>
        <taxon>Pezizomycotina</taxon>
        <taxon>Sordariomycetes</taxon>
        <taxon>Sordariomycetidae</taxon>
        <taxon>Sordariales</taxon>
        <taxon>Chaetomiaceae</taxon>
        <taxon>Parathielavia</taxon>
    </lineage>
</organism>
<dbReference type="Proteomes" id="UP001302602">
    <property type="component" value="Unassembled WGS sequence"/>
</dbReference>
<dbReference type="GO" id="GO:0070150">
    <property type="term" value="P:mitochondrial glycyl-tRNA aminoacylation"/>
    <property type="evidence" value="ECO:0007669"/>
    <property type="project" value="TreeGrafter"/>
</dbReference>
<proteinExistence type="predicted"/>
<dbReference type="GO" id="GO:0005739">
    <property type="term" value="C:mitochondrion"/>
    <property type="evidence" value="ECO:0007669"/>
    <property type="project" value="TreeGrafter"/>
</dbReference>
<name>A0AAN6Z086_9PEZI</name>
<dbReference type="SUPFAM" id="SSF55681">
    <property type="entry name" value="Class II aaRS and biotin synthetases"/>
    <property type="match status" value="1"/>
</dbReference>
<dbReference type="InterPro" id="IPR027031">
    <property type="entry name" value="Gly-tRNA_synthase/POLG2"/>
</dbReference>
<reference evidence="1" key="2">
    <citation type="submission" date="2023-05" db="EMBL/GenBank/DDBJ databases">
        <authorList>
            <consortium name="Lawrence Berkeley National Laboratory"/>
            <person name="Steindorff A."/>
            <person name="Hensen N."/>
            <person name="Bonometti L."/>
            <person name="Westerberg I."/>
            <person name="Brannstrom I.O."/>
            <person name="Guillou S."/>
            <person name="Cros-Aarteil S."/>
            <person name="Calhoun S."/>
            <person name="Haridas S."/>
            <person name="Kuo A."/>
            <person name="Mondo S."/>
            <person name="Pangilinan J."/>
            <person name="Riley R."/>
            <person name="Labutti K."/>
            <person name="Andreopoulos B."/>
            <person name="Lipzen A."/>
            <person name="Chen C."/>
            <person name="Yanf M."/>
            <person name="Daum C."/>
            <person name="Ng V."/>
            <person name="Clum A."/>
            <person name="Ohm R."/>
            <person name="Martin F."/>
            <person name="Silar P."/>
            <person name="Natvig D."/>
            <person name="Lalanne C."/>
            <person name="Gautier V."/>
            <person name="Ament-Velasquez S.L."/>
            <person name="Kruys A."/>
            <person name="Hutchinson M.I."/>
            <person name="Powell A.J."/>
            <person name="Barry K."/>
            <person name="Miller A.N."/>
            <person name="Grigoriev I.V."/>
            <person name="Debuchy R."/>
            <person name="Gladieux P."/>
            <person name="Thoren M.H."/>
            <person name="Johannesson H."/>
        </authorList>
    </citation>
    <scope>NUCLEOTIDE SEQUENCE</scope>
    <source>
        <strain evidence="1">CBS 731.68</strain>
    </source>
</reference>
<dbReference type="AlphaFoldDB" id="A0AAN6Z086"/>
<protein>
    <submittedName>
        <fullName evidence="1">Uncharacterized protein</fullName>
    </submittedName>
</protein>
<keyword evidence="2" id="KW-1185">Reference proteome</keyword>
<reference evidence="1" key="1">
    <citation type="journal article" date="2023" name="Mol. Phylogenet. Evol.">
        <title>Genome-scale phylogeny and comparative genomics of the fungal order Sordariales.</title>
        <authorList>
            <person name="Hensen N."/>
            <person name="Bonometti L."/>
            <person name="Westerberg I."/>
            <person name="Brannstrom I.O."/>
            <person name="Guillou S."/>
            <person name="Cros-Aarteil S."/>
            <person name="Calhoun S."/>
            <person name="Haridas S."/>
            <person name="Kuo A."/>
            <person name="Mondo S."/>
            <person name="Pangilinan J."/>
            <person name="Riley R."/>
            <person name="LaButti K."/>
            <person name="Andreopoulos B."/>
            <person name="Lipzen A."/>
            <person name="Chen C."/>
            <person name="Yan M."/>
            <person name="Daum C."/>
            <person name="Ng V."/>
            <person name="Clum A."/>
            <person name="Steindorff A."/>
            <person name="Ohm R.A."/>
            <person name="Martin F."/>
            <person name="Silar P."/>
            <person name="Natvig D.O."/>
            <person name="Lalanne C."/>
            <person name="Gautier V."/>
            <person name="Ament-Velasquez S.L."/>
            <person name="Kruys A."/>
            <person name="Hutchinson M.I."/>
            <person name="Powell A.J."/>
            <person name="Barry K."/>
            <person name="Miller A.N."/>
            <person name="Grigoriev I.V."/>
            <person name="Debuchy R."/>
            <person name="Gladieux P."/>
            <person name="Hiltunen Thoren M."/>
            <person name="Johannesson H."/>
        </authorList>
    </citation>
    <scope>NUCLEOTIDE SEQUENCE</scope>
    <source>
        <strain evidence="1">CBS 731.68</strain>
    </source>
</reference>
<dbReference type="GeneID" id="87822830"/>
<dbReference type="EMBL" id="MU853241">
    <property type="protein sequence ID" value="KAK4120098.1"/>
    <property type="molecule type" value="Genomic_DNA"/>
</dbReference>
<dbReference type="Gene3D" id="3.30.930.10">
    <property type="entry name" value="Bira Bifunctional Protein, Domain 2"/>
    <property type="match status" value="1"/>
</dbReference>